<name>A0A1G9XZR5_ALLAB</name>
<sequence>MSDQPLSEEEIRQRVREAMRRSQQLLKKEKKAEQRPDGTLLPILRSTSSSPDLDHFPHVPVLPGTLFASLAYVELTPEGTIGMRHVVDEQLGGRSVEDLMSDATTNLMSGLNAQIRGSDDTPDRMLSLEREGYFAASAVVAPDFHEWVSGLLEEDRLIVALPCPDQIYITGADSYWADQLARMVLDSDYEPNPLTPTLLLWESTGPDLIVEQPVRTEPS</sequence>
<reference evidence="2 3" key="1">
    <citation type="submission" date="2016-10" db="EMBL/GenBank/DDBJ databases">
        <authorList>
            <person name="de Groot N.N."/>
        </authorList>
    </citation>
    <scope>NUCLEOTIDE SEQUENCE [LARGE SCALE GENOMIC DNA]</scope>
    <source>
        <strain evidence="2 3">DSM 44149</strain>
    </source>
</reference>
<dbReference type="RefSeq" id="WP_030428817.1">
    <property type="nucleotide sequence ID" value="NZ_JOEF01000005.1"/>
</dbReference>
<dbReference type="AlphaFoldDB" id="A0A1G9XZR5"/>
<accession>A0A1G9XZR5</accession>
<evidence type="ECO:0000313" key="2">
    <source>
        <dbReference type="EMBL" id="SDN02352.1"/>
    </source>
</evidence>
<dbReference type="OrthoDB" id="4515757at2"/>
<evidence type="ECO:0000313" key="3">
    <source>
        <dbReference type="Proteomes" id="UP000183376"/>
    </source>
</evidence>
<gene>
    <name evidence="2" type="ORF">SAMN04489726_4511</name>
</gene>
<proteinExistence type="predicted"/>
<dbReference type="eggNOG" id="ENOG5031K7F">
    <property type="taxonomic scope" value="Bacteria"/>
</dbReference>
<protein>
    <recommendedName>
        <fullName evidence="4">DUF1444 family protein</fullName>
    </recommendedName>
</protein>
<evidence type="ECO:0000256" key="1">
    <source>
        <dbReference type="SAM" id="MobiDB-lite"/>
    </source>
</evidence>
<evidence type="ECO:0008006" key="4">
    <source>
        <dbReference type="Google" id="ProtNLM"/>
    </source>
</evidence>
<keyword evidence="3" id="KW-1185">Reference proteome</keyword>
<feature type="compositionally biased region" description="Basic and acidic residues" evidence="1">
    <location>
        <begin position="18"/>
        <end position="36"/>
    </location>
</feature>
<dbReference type="STRING" id="211114.SAMN04489726_4511"/>
<dbReference type="Proteomes" id="UP000183376">
    <property type="component" value="Chromosome I"/>
</dbReference>
<dbReference type="EMBL" id="LT629701">
    <property type="protein sequence ID" value="SDN02352.1"/>
    <property type="molecule type" value="Genomic_DNA"/>
</dbReference>
<organism evidence="2 3">
    <name type="scientific">Allokutzneria albata</name>
    <name type="common">Kibdelosporangium albatum</name>
    <dbReference type="NCBI Taxonomy" id="211114"/>
    <lineage>
        <taxon>Bacteria</taxon>
        <taxon>Bacillati</taxon>
        <taxon>Actinomycetota</taxon>
        <taxon>Actinomycetes</taxon>
        <taxon>Pseudonocardiales</taxon>
        <taxon>Pseudonocardiaceae</taxon>
        <taxon>Allokutzneria</taxon>
    </lineage>
</organism>
<feature type="region of interest" description="Disordered" evidence="1">
    <location>
        <begin position="18"/>
        <end position="41"/>
    </location>
</feature>